<protein>
    <submittedName>
        <fullName evidence="7">Uncharacterized protein</fullName>
    </submittedName>
</protein>
<keyword evidence="6" id="KW-1133">Transmembrane helix</keyword>
<evidence type="ECO:0000256" key="2">
    <source>
        <dbReference type="ARBA" id="ARBA00008392"/>
    </source>
</evidence>
<keyword evidence="6" id="KW-0472">Membrane</keyword>
<dbReference type="GO" id="GO:0005783">
    <property type="term" value="C:endoplasmic reticulum"/>
    <property type="evidence" value="ECO:0007669"/>
    <property type="project" value="TreeGrafter"/>
</dbReference>
<organism evidence="7 8">
    <name type="scientific">Hibiscus syriacus</name>
    <name type="common">Rose of Sharon</name>
    <dbReference type="NCBI Taxonomy" id="106335"/>
    <lineage>
        <taxon>Eukaryota</taxon>
        <taxon>Viridiplantae</taxon>
        <taxon>Streptophyta</taxon>
        <taxon>Embryophyta</taxon>
        <taxon>Tracheophyta</taxon>
        <taxon>Spermatophyta</taxon>
        <taxon>Magnoliopsida</taxon>
        <taxon>eudicotyledons</taxon>
        <taxon>Gunneridae</taxon>
        <taxon>Pentapetalae</taxon>
        <taxon>rosids</taxon>
        <taxon>malvids</taxon>
        <taxon>Malvales</taxon>
        <taxon>Malvaceae</taxon>
        <taxon>Malvoideae</taxon>
        <taxon>Hibiscus</taxon>
    </lineage>
</organism>
<dbReference type="Gene3D" id="1.10.10.60">
    <property type="entry name" value="Homeodomain-like"/>
    <property type="match status" value="1"/>
</dbReference>
<dbReference type="SUPFAM" id="SSF53383">
    <property type="entry name" value="PLP-dependent transferases"/>
    <property type="match status" value="1"/>
</dbReference>
<dbReference type="AlphaFoldDB" id="A0A6A2XTF5"/>
<accession>A0A6A2XTF5</accession>
<keyword evidence="6" id="KW-0812">Transmembrane</keyword>
<proteinExistence type="inferred from homology"/>
<feature type="transmembrane region" description="Helical" evidence="6">
    <location>
        <begin position="29"/>
        <end position="52"/>
    </location>
</feature>
<dbReference type="GO" id="GO:0004758">
    <property type="term" value="F:serine C-palmitoyltransferase activity"/>
    <property type="evidence" value="ECO:0007669"/>
    <property type="project" value="TreeGrafter"/>
</dbReference>
<comment type="cofactor">
    <cofactor evidence="1">
        <name>pyridoxal 5'-phosphate</name>
        <dbReference type="ChEBI" id="CHEBI:597326"/>
    </cofactor>
</comment>
<evidence type="ECO:0000256" key="6">
    <source>
        <dbReference type="SAM" id="Phobius"/>
    </source>
</evidence>
<dbReference type="GO" id="GO:0016020">
    <property type="term" value="C:membrane"/>
    <property type="evidence" value="ECO:0007669"/>
    <property type="project" value="GOC"/>
</dbReference>
<evidence type="ECO:0000313" key="7">
    <source>
        <dbReference type="EMBL" id="KAE8657244.1"/>
    </source>
</evidence>
<dbReference type="Proteomes" id="UP000436088">
    <property type="component" value="Unassembled WGS sequence"/>
</dbReference>
<dbReference type="EMBL" id="VEPZ02001761">
    <property type="protein sequence ID" value="KAE8657244.1"/>
    <property type="molecule type" value="Genomic_DNA"/>
</dbReference>
<evidence type="ECO:0000313" key="8">
    <source>
        <dbReference type="Proteomes" id="UP000436088"/>
    </source>
</evidence>
<dbReference type="PANTHER" id="PTHR13693:SF2">
    <property type="entry name" value="SERINE PALMITOYLTRANSFERASE 1"/>
    <property type="match status" value="1"/>
</dbReference>
<name>A0A6A2XTF5_HIBSY</name>
<keyword evidence="4" id="KW-0663">Pyridoxal phosphate</keyword>
<dbReference type="GO" id="GO:0046513">
    <property type="term" value="P:ceramide biosynthetic process"/>
    <property type="evidence" value="ECO:0007669"/>
    <property type="project" value="TreeGrafter"/>
</dbReference>
<reference evidence="7" key="1">
    <citation type="submission" date="2019-09" db="EMBL/GenBank/DDBJ databases">
        <title>Draft genome information of white flower Hibiscus syriacus.</title>
        <authorList>
            <person name="Kim Y.-M."/>
        </authorList>
    </citation>
    <scope>NUCLEOTIDE SEQUENCE [LARGE SCALE GENOMIC DNA]</scope>
    <source>
        <strain evidence="7">YM2019G1</strain>
    </source>
</reference>
<dbReference type="PANTHER" id="PTHR13693">
    <property type="entry name" value="CLASS II AMINOTRANSFERASE/8-AMINO-7-OXONONANOATE SYNTHASE"/>
    <property type="match status" value="1"/>
</dbReference>
<evidence type="ECO:0000256" key="3">
    <source>
        <dbReference type="ARBA" id="ARBA00022679"/>
    </source>
</evidence>
<keyword evidence="5" id="KW-0012">Acyltransferase</keyword>
<evidence type="ECO:0000256" key="5">
    <source>
        <dbReference type="ARBA" id="ARBA00023315"/>
    </source>
</evidence>
<keyword evidence="3" id="KW-0808">Transferase</keyword>
<dbReference type="InterPro" id="IPR015424">
    <property type="entry name" value="PyrdxlP-dep_Trfase"/>
</dbReference>
<keyword evidence="8" id="KW-1185">Reference proteome</keyword>
<comment type="similarity">
    <text evidence="2">Belongs to the class-II pyridoxal-phosphate-dependent aminotransferase family.</text>
</comment>
<sequence>MEASALCLVNATLNWVTWALNAPSARAVVFGVHIGGHLFVEVLLLVVILFMLSQKSHKPPKRPLTKNEIDELYDEWVPKSLILPITEEMQSEPPVLESVAGPHARVNGKEVVNFASANYLGFVGHEKLLDSCTFALEKYVVGDIIIVDEEAEIQRLCEEVGIAKRVFVVWLNNNRHQRYLRPSTCHLAQEWEMINDLRADMQLELQRSIRQEVSTALNRSAGEKGS</sequence>
<dbReference type="GO" id="GO:0046512">
    <property type="term" value="P:sphingosine biosynthetic process"/>
    <property type="evidence" value="ECO:0007669"/>
    <property type="project" value="TreeGrafter"/>
</dbReference>
<evidence type="ECO:0000256" key="1">
    <source>
        <dbReference type="ARBA" id="ARBA00001933"/>
    </source>
</evidence>
<evidence type="ECO:0000256" key="4">
    <source>
        <dbReference type="ARBA" id="ARBA00022898"/>
    </source>
</evidence>
<dbReference type="InterPro" id="IPR050087">
    <property type="entry name" value="AON_synthase_class-II"/>
</dbReference>
<comment type="caution">
    <text evidence="7">The sequence shown here is derived from an EMBL/GenBank/DDBJ whole genome shotgun (WGS) entry which is preliminary data.</text>
</comment>
<gene>
    <name evidence="7" type="ORF">F3Y22_tig00116996pilonHSYRG00269</name>
</gene>